<dbReference type="AlphaFoldDB" id="A0AAE0AR46"/>
<dbReference type="PANTHER" id="PTHR10426">
    <property type="entry name" value="STRICTOSIDINE SYNTHASE-RELATED"/>
    <property type="match status" value="1"/>
</dbReference>
<accession>A0AAE0AR46</accession>
<comment type="caution">
    <text evidence="1">The sequence shown here is derived from an EMBL/GenBank/DDBJ whole genome shotgun (WGS) entry which is preliminary data.</text>
</comment>
<dbReference type="Proteomes" id="UP001281410">
    <property type="component" value="Unassembled WGS sequence"/>
</dbReference>
<dbReference type="EMBL" id="JANJYJ010000003">
    <property type="protein sequence ID" value="KAK3222703.1"/>
    <property type="molecule type" value="Genomic_DNA"/>
</dbReference>
<organism evidence="1 2">
    <name type="scientific">Dipteronia sinensis</name>
    <dbReference type="NCBI Taxonomy" id="43782"/>
    <lineage>
        <taxon>Eukaryota</taxon>
        <taxon>Viridiplantae</taxon>
        <taxon>Streptophyta</taxon>
        <taxon>Embryophyta</taxon>
        <taxon>Tracheophyta</taxon>
        <taxon>Spermatophyta</taxon>
        <taxon>Magnoliopsida</taxon>
        <taxon>eudicotyledons</taxon>
        <taxon>Gunneridae</taxon>
        <taxon>Pentapetalae</taxon>
        <taxon>rosids</taxon>
        <taxon>malvids</taxon>
        <taxon>Sapindales</taxon>
        <taxon>Sapindaceae</taxon>
        <taxon>Hippocastanoideae</taxon>
        <taxon>Acereae</taxon>
        <taxon>Dipteronia</taxon>
    </lineage>
</organism>
<dbReference type="PANTHER" id="PTHR10426:SF86">
    <property type="entry name" value="PROTEIN STRICTOSIDINE SYNTHASE-LIKE 10-LIKE"/>
    <property type="match status" value="1"/>
</dbReference>
<evidence type="ECO:0000313" key="1">
    <source>
        <dbReference type="EMBL" id="KAK3222703.1"/>
    </source>
</evidence>
<sequence>MYMRAHTQGGEVKFAMTLHEHNAKTRSMKIEIESRIISKDNRELEINGRLKNYQQVMLPGVLGPESIAFDCHGKGPYVGVSDGRILKWQGHPLGWIEFAITSSNRNN</sequence>
<keyword evidence="2" id="KW-1185">Reference proteome</keyword>
<name>A0AAE0AR46_9ROSI</name>
<evidence type="ECO:0000313" key="2">
    <source>
        <dbReference type="Proteomes" id="UP001281410"/>
    </source>
</evidence>
<gene>
    <name evidence="1" type="ORF">Dsin_009728</name>
</gene>
<dbReference type="Gene3D" id="2.120.10.30">
    <property type="entry name" value="TolB, C-terminal domain"/>
    <property type="match status" value="1"/>
</dbReference>
<dbReference type="InterPro" id="IPR011042">
    <property type="entry name" value="6-blade_b-propeller_TolB-like"/>
</dbReference>
<dbReference type="GO" id="GO:0012505">
    <property type="term" value="C:endomembrane system"/>
    <property type="evidence" value="ECO:0007669"/>
    <property type="project" value="TreeGrafter"/>
</dbReference>
<proteinExistence type="predicted"/>
<dbReference type="Pfam" id="PF20067">
    <property type="entry name" value="SSL_N"/>
    <property type="match status" value="1"/>
</dbReference>
<protein>
    <submittedName>
        <fullName evidence="1">Uncharacterized protein</fullName>
    </submittedName>
</protein>
<dbReference type="GO" id="GO:0016787">
    <property type="term" value="F:hydrolase activity"/>
    <property type="evidence" value="ECO:0007669"/>
    <property type="project" value="TreeGrafter"/>
</dbReference>
<reference evidence="1" key="1">
    <citation type="journal article" date="2023" name="Plant J.">
        <title>Genome sequences and population genomics provide insights into the demographic history, inbreeding, and mutation load of two 'living fossil' tree species of Dipteronia.</title>
        <authorList>
            <person name="Feng Y."/>
            <person name="Comes H.P."/>
            <person name="Chen J."/>
            <person name="Zhu S."/>
            <person name="Lu R."/>
            <person name="Zhang X."/>
            <person name="Li P."/>
            <person name="Qiu J."/>
            <person name="Olsen K.M."/>
            <person name="Qiu Y."/>
        </authorList>
    </citation>
    <scope>NUCLEOTIDE SEQUENCE</scope>
    <source>
        <strain evidence="1">NBL</strain>
    </source>
</reference>